<evidence type="ECO:0000313" key="1">
    <source>
        <dbReference type="EMBL" id="GAA0386392.1"/>
    </source>
</evidence>
<name>A0ABP3I062_9CAUL</name>
<comment type="caution">
    <text evidence="1">The sequence shown here is derived from an EMBL/GenBank/DDBJ whole genome shotgun (WGS) entry which is preliminary data.</text>
</comment>
<dbReference type="Proteomes" id="UP001500791">
    <property type="component" value="Unassembled WGS sequence"/>
</dbReference>
<accession>A0ABP3I062</accession>
<dbReference type="EMBL" id="BAAAEJ010000003">
    <property type="protein sequence ID" value="GAA0386392.1"/>
    <property type="molecule type" value="Genomic_DNA"/>
</dbReference>
<evidence type="ECO:0000313" key="2">
    <source>
        <dbReference type="Proteomes" id="UP001500791"/>
    </source>
</evidence>
<reference evidence="2" key="1">
    <citation type="journal article" date="2019" name="Int. J. Syst. Evol. Microbiol.">
        <title>The Global Catalogue of Microorganisms (GCM) 10K type strain sequencing project: providing services to taxonomists for standard genome sequencing and annotation.</title>
        <authorList>
            <consortium name="The Broad Institute Genomics Platform"/>
            <consortium name="The Broad Institute Genome Sequencing Center for Infectious Disease"/>
            <person name="Wu L."/>
            <person name="Ma J."/>
        </authorList>
    </citation>
    <scope>NUCLEOTIDE SEQUENCE [LARGE SCALE GENOMIC DNA]</scope>
    <source>
        <strain evidence="2">JCM 13476</strain>
    </source>
</reference>
<keyword evidence="2" id="KW-1185">Reference proteome</keyword>
<gene>
    <name evidence="1" type="ORF">GCM10009093_11570</name>
</gene>
<proteinExistence type="predicted"/>
<protein>
    <submittedName>
        <fullName evidence="1">Uncharacterized protein</fullName>
    </submittedName>
</protein>
<organism evidence="1 2">
    <name type="scientific">Brevundimonas terrae</name>
    <dbReference type="NCBI Taxonomy" id="363631"/>
    <lineage>
        <taxon>Bacteria</taxon>
        <taxon>Pseudomonadati</taxon>
        <taxon>Pseudomonadota</taxon>
        <taxon>Alphaproteobacteria</taxon>
        <taxon>Caulobacterales</taxon>
        <taxon>Caulobacteraceae</taxon>
        <taxon>Brevundimonas</taxon>
    </lineage>
</organism>
<sequence>MSRRVTTVKKTDLRRALGIVREAGVDLVSLDLLPSGTMRLNFVELSADKSAEPVDEEVAAWDAALA</sequence>